<evidence type="ECO:0000313" key="2">
    <source>
        <dbReference type="EMBL" id="TKC59958.1"/>
    </source>
</evidence>
<keyword evidence="1" id="KW-0732">Signal</keyword>
<comment type="caution">
    <text evidence="2">The sequence shown here is derived from an EMBL/GenBank/DDBJ whole genome shotgun (WGS) entry which is preliminary data.</text>
</comment>
<reference evidence="2 3" key="1">
    <citation type="submission" date="2019-04" db="EMBL/GenBank/DDBJ databases">
        <title>Pedobacter sp. RP-1-16 sp. nov., isolated from Arctic soil.</title>
        <authorList>
            <person name="Dahal R.H."/>
            <person name="Kim D.-U."/>
        </authorList>
    </citation>
    <scope>NUCLEOTIDE SEQUENCE [LARGE SCALE GENOMIC DNA]</scope>
    <source>
        <strain evidence="2 3">RP-1-16</strain>
    </source>
</reference>
<protein>
    <recommendedName>
        <fullName evidence="4">DUF4836 family protein</fullName>
    </recommendedName>
</protein>
<evidence type="ECO:0000313" key="3">
    <source>
        <dbReference type="Proteomes" id="UP000309594"/>
    </source>
</evidence>
<proteinExistence type="predicted"/>
<dbReference type="AlphaFoldDB" id="A0A4U1G8H5"/>
<name>A0A4U1G8H5_9SPHI</name>
<gene>
    <name evidence="2" type="ORF">FBD94_13595</name>
</gene>
<organism evidence="2 3">
    <name type="scientific">Pedobacter hiemivivus</name>
    <dbReference type="NCBI Taxonomy" id="2530454"/>
    <lineage>
        <taxon>Bacteria</taxon>
        <taxon>Pseudomonadati</taxon>
        <taxon>Bacteroidota</taxon>
        <taxon>Sphingobacteriia</taxon>
        <taxon>Sphingobacteriales</taxon>
        <taxon>Sphingobacteriaceae</taxon>
        <taxon>Pedobacter</taxon>
    </lineage>
</organism>
<feature type="chain" id="PRO_5020846288" description="DUF4836 family protein" evidence="1">
    <location>
        <begin position="23"/>
        <end position="617"/>
    </location>
</feature>
<dbReference type="EMBL" id="SWDX01000005">
    <property type="protein sequence ID" value="TKC59958.1"/>
    <property type="molecule type" value="Genomic_DNA"/>
</dbReference>
<evidence type="ECO:0000256" key="1">
    <source>
        <dbReference type="SAM" id="SignalP"/>
    </source>
</evidence>
<dbReference type="RefSeq" id="WP_136880574.1">
    <property type="nucleotide sequence ID" value="NZ_SWDX01000005.1"/>
</dbReference>
<accession>A0A4U1G8H5</accession>
<dbReference type="Proteomes" id="UP000309594">
    <property type="component" value="Unassembled WGS sequence"/>
</dbReference>
<sequence>MNSFYRCLTALLLISLTFTSNAQDLVHKIPANALAVATIQGKNLTDLMSLTEFNNSFLGKELLAKHAKKSDKPFTTFMDLGFNLASPFYYYNQSNDSVTYNCFLAPVKDAAQVEKLYAQADQKISLKGNVRYYYNSDSTEVARWNGEMFLFVIARGKKEYFSKPEVMERFGLTNPYPIADTVAIDSAAAAVDSLAADTIAVDYSEPATVEIGPADSVVVDTAEAYSSDPFFKNEDQKKSIVASWTQRMMDDFFAGTNKTSILNNIDFVKNVDAKAEATIWVSGVDKLFDTYVPTSYLKGFSFLSGYGSGNVKLYLEDKSIRITSSMTFSDDIAAVFKRVHKRKLNKRFLKYVNEDRMIGYLGYAVDTKAYLEEYPRLMSKIYGSVYADEIGMAADLFSLLLDEEAIGKVFKGDALFVFNGLSQKEVSYKSYEYNEENFESKEVMKTKKETLPDFLMMFSSEDTRLMDKLIAYGVKKELVKRGSGYYELSIPKSPLALYFTIKDNIVFLGTNKMEMDDIASNRSVAKISAKQKKMLLNSNYAAYFSAKKLSGKIPSEELGGAEKLEKTNRVLNSLGDIYLNSNPAKGNVLSGQMSMDIPANQPNALKYLLSIIEDAKK</sequence>
<feature type="signal peptide" evidence="1">
    <location>
        <begin position="1"/>
        <end position="22"/>
    </location>
</feature>
<evidence type="ECO:0008006" key="4">
    <source>
        <dbReference type="Google" id="ProtNLM"/>
    </source>
</evidence>